<gene>
    <name evidence="2" type="ORF">UFOVP181_23</name>
    <name evidence="1" type="ORF">UFOVP57_140</name>
</gene>
<name>A0A6J5KWS6_9CAUD</name>
<evidence type="ECO:0000313" key="1">
    <source>
        <dbReference type="EMBL" id="CAB4125496.1"/>
    </source>
</evidence>
<evidence type="ECO:0000313" key="2">
    <source>
        <dbReference type="EMBL" id="CAB5208438.1"/>
    </source>
</evidence>
<dbReference type="EMBL" id="LR796187">
    <property type="protein sequence ID" value="CAB4125496.1"/>
    <property type="molecule type" value="Genomic_DNA"/>
</dbReference>
<accession>A0A6J5KWS6</accession>
<reference evidence="1" key="1">
    <citation type="submission" date="2020-04" db="EMBL/GenBank/DDBJ databases">
        <authorList>
            <person name="Chiriac C."/>
            <person name="Salcher M."/>
            <person name="Ghai R."/>
            <person name="Kavagutti S V."/>
        </authorList>
    </citation>
    <scope>NUCLEOTIDE SEQUENCE</scope>
</reference>
<sequence>MYKVWDDEVTIDCWRNEDCQNVLHPAWMNMVDSISDEVEYDEYNKAVDRIMRKYKARMIRPTTCPHYMRFPNEKMAMWFLLEWA</sequence>
<proteinExistence type="predicted"/>
<organism evidence="1">
    <name type="scientific">uncultured Caudovirales phage</name>
    <dbReference type="NCBI Taxonomy" id="2100421"/>
    <lineage>
        <taxon>Viruses</taxon>
        <taxon>Duplodnaviria</taxon>
        <taxon>Heunggongvirae</taxon>
        <taxon>Uroviricota</taxon>
        <taxon>Caudoviricetes</taxon>
        <taxon>Peduoviridae</taxon>
        <taxon>Maltschvirus</taxon>
        <taxon>Maltschvirus maltsch</taxon>
    </lineage>
</organism>
<dbReference type="EMBL" id="LR798231">
    <property type="protein sequence ID" value="CAB5208438.1"/>
    <property type="molecule type" value="Genomic_DNA"/>
</dbReference>
<protein>
    <submittedName>
        <fullName evidence="1">Uncharacterized protein</fullName>
    </submittedName>
</protein>